<dbReference type="FunFam" id="1.10.1060.10:FF:000003">
    <property type="entry name" value="Succinate dehydrogenase iron-sulfur subunit"/>
    <property type="match status" value="1"/>
</dbReference>
<evidence type="ECO:0000256" key="3">
    <source>
        <dbReference type="ARBA" id="ARBA00009433"/>
    </source>
</evidence>
<evidence type="ECO:0000256" key="6">
    <source>
        <dbReference type="ARBA" id="ARBA00022532"/>
    </source>
</evidence>
<dbReference type="PROSITE" id="PS00198">
    <property type="entry name" value="4FE4S_FER_1"/>
    <property type="match status" value="1"/>
</dbReference>
<dbReference type="Gene3D" id="1.10.1060.10">
    <property type="entry name" value="Alpha-helical ferredoxin"/>
    <property type="match status" value="1"/>
</dbReference>
<keyword evidence="12" id="KW-0003">3Fe-4S</keyword>
<comment type="cofactor">
    <cofactor evidence="13">
        <name>[2Fe-2S] cluster</name>
        <dbReference type="ChEBI" id="CHEBI:190135"/>
    </cofactor>
</comment>
<keyword evidence="10" id="KW-0408">Iron</keyword>
<evidence type="ECO:0000256" key="1">
    <source>
        <dbReference type="ARBA" id="ARBA00001927"/>
    </source>
</evidence>
<dbReference type="InterPro" id="IPR012675">
    <property type="entry name" value="Beta-grasp_dom_sf"/>
</dbReference>
<dbReference type="InterPro" id="IPR050573">
    <property type="entry name" value="SDH/FRD_Iron-Sulfur"/>
</dbReference>
<dbReference type="GO" id="GO:0006099">
    <property type="term" value="P:tricarboxylic acid cycle"/>
    <property type="evidence" value="ECO:0007669"/>
    <property type="project" value="UniProtKB-KW"/>
</dbReference>
<evidence type="ECO:0000256" key="13">
    <source>
        <dbReference type="ARBA" id="ARBA00034078"/>
    </source>
</evidence>
<evidence type="ECO:0000256" key="11">
    <source>
        <dbReference type="ARBA" id="ARBA00023014"/>
    </source>
</evidence>
<keyword evidence="11" id="KW-0411">Iron-sulfur</keyword>
<evidence type="ECO:0000256" key="7">
    <source>
        <dbReference type="ARBA" id="ARBA00022714"/>
    </source>
</evidence>
<dbReference type="InterPro" id="IPR036010">
    <property type="entry name" value="2Fe-2S_ferredoxin-like_sf"/>
</dbReference>
<dbReference type="FunFam" id="3.10.20.30:FF:000022">
    <property type="entry name" value="Succinate dehydrogenase iron-sulfur subunit"/>
    <property type="match status" value="1"/>
</dbReference>
<protein>
    <recommendedName>
        <fullName evidence="4">succinate dehydrogenase</fullName>
        <ecNumber evidence="4">1.3.5.1</ecNumber>
    </recommendedName>
</protein>
<dbReference type="Pfam" id="PF13237">
    <property type="entry name" value="Fer4_10"/>
    <property type="match status" value="1"/>
</dbReference>
<dbReference type="GO" id="GO:0051539">
    <property type="term" value="F:4 iron, 4 sulfur cluster binding"/>
    <property type="evidence" value="ECO:0007669"/>
    <property type="project" value="UniProtKB-KW"/>
</dbReference>
<evidence type="ECO:0000256" key="12">
    <source>
        <dbReference type="ARBA" id="ARBA00023291"/>
    </source>
</evidence>
<dbReference type="NCBIfam" id="TIGR00384">
    <property type="entry name" value="dhsB"/>
    <property type="match status" value="1"/>
</dbReference>
<evidence type="ECO:0000256" key="9">
    <source>
        <dbReference type="ARBA" id="ARBA00023002"/>
    </source>
</evidence>
<dbReference type="GO" id="GO:0005886">
    <property type="term" value="C:plasma membrane"/>
    <property type="evidence" value="ECO:0007669"/>
    <property type="project" value="TreeGrafter"/>
</dbReference>
<evidence type="ECO:0000256" key="14">
    <source>
        <dbReference type="SAM" id="MobiDB-lite"/>
    </source>
</evidence>
<reference evidence="16 17" key="1">
    <citation type="submission" date="2018-06" db="EMBL/GenBank/DDBJ databases">
        <authorList>
            <consortium name="Pathogen Informatics"/>
            <person name="Doyle S."/>
        </authorList>
    </citation>
    <scope>NUCLEOTIDE SEQUENCE [LARGE SCALE GENOMIC DNA]</scope>
    <source>
        <strain evidence="16 17">NCTC13184</strain>
    </source>
</reference>
<dbReference type="AlphaFoldDB" id="A0A378WL17"/>
<dbReference type="GO" id="GO:0008177">
    <property type="term" value="F:succinate dehydrogenase (quinone) activity"/>
    <property type="evidence" value="ECO:0007669"/>
    <property type="project" value="UniProtKB-EC"/>
</dbReference>
<evidence type="ECO:0000256" key="10">
    <source>
        <dbReference type="ARBA" id="ARBA00023004"/>
    </source>
</evidence>
<keyword evidence="8" id="KW-0479">Metal-binding</keyword>
<evidence type="ECO:0000256" key="8">
    <source>
        <dbReference type="ARBA" id="ARBA00022723"/>
    </source>
</evidence>
<dbReference type="PANTHER" id="PTHR11921">
    <property type="entry name" value="SUCCINATE DEHYDROGENASE IRON-SULFUR PROTEIN"/>
    <property type="match status" value="1"/>
</dbReference>
<evidence type="ECO:0000256" key="4">
    <source>
        <dbReference type="ARBA" id="ARBA00012792"/>
    </source>
</evidence>
<accession>A0A378WL17</accession>
<evidence type="ECO:0000256" key="5">
    <source>
        <dbReference type="ARBA" id="ARBA00022485"/>
    </source>
</evidence>
<proteinExistence type="inferred from homology"/>
<feature type="compositionally biased region" description="Low complexity" evidence="14">
    <location>
        <begin position="236"/>
        <end position="256"/>
    </location>
</feature>
<dbReference type="PANTHER" id="PTHR11921:SF29">
    <property type="entry name" value="SUCCINATE DEHYDROGENASE [UBIQUINONE] IRON-SULFUR SUBUNIT, MITOCHONDRIAL"/>
    <property type="match status" value="1"/>
</dbReference>
<dbReference type="PROSITE" id="PS51379">
    <property type="entry name" value="4FE4S_FER_2"/>
    <property type="match status" value="1"/>
</dbReference>
<dbReference type="Gene3D" id="3.10.20.30">
    <property type="match status" value="1"/>
</dbReference>
<keyword evidence="5" id="KW-0004">4Fe-4S</keyword>
<dbReference type="EMBL" id="UGRU01000001">
    <property type="protein sequence ID" value="SUA41990.1"/>
    <property type="molecule type" value="Genomic_DNA"/>
</dbReference>
<sequence length="307" mass="33673">MTAVAEAPAGQKPAPVPDGSTMVTVKVARFNPEDDKGAHWDSFQVPVLPTDRFLNVLIYIKSYLDGTLTFRRSCAHGVCGSDAMRINGVNRLACKVLMRDMLPKNGKELTVTVEPIRGLPVEKDLVVNMEPFFDAFRAVKPYLITSGNAPTRERIQSQTDRHRFDDTTKCILCACCTTSCPVYWSDGSYFGPAAIVNAHRFIFDSRDEGARERLDILNDVEGVWRCRTTFNCTDACPAASRSPRPSRRSSAPSCSPDPEVAEPETRRPPASFDAGGLFVSGAGPPRTHPSIWPVAPNNGCINQYCSS</sequence>
<keyword evidence="6" id="KW-0816">Tricarboxylic acid cycle</keyword>
<comment type="similarity">
    <text evidence="3">Belongs to the succinate dehydrogenase/fumarate reductase iron-sulfur protein family.</text>
</comment>
<dbReference type="NCBIfam" id="NF004616">
    <property type="entry name" value="PRK05950.1"/>
    <property type="match status" value="1"/>
</dbReference>
<dbReference type="SUPFAM" id="SSF46548">
    <property type="entry name" value="alpha-helical ferredoxin"/>
    <property type="match status" value="1"/>
</dbReference>
<evidence type="ECO:0000256" key="2">
    <source>
        <dbReference type="ARBA" id="ARBA00001966"/>
    </source>
</evidence>
<dbReference type="GO" id="GO:0051538">
    <property type="term" value="F:3 iron, 4 sulfur cluster binding"/>
    <property type="evidence" value="ECO:0007669"/>
    <property type="project" value="UniProtKB-KW"/>
</dbReference>
<organism evidence="16 17">
    <name type="scientific">Nocardia africana</name>
    <dbReference type="NCBI Taxonomy" id="134964"/>
    <lineage>
        <taxon>Bacteria</taxon>
        <taxon>Bacillati</taxon>
        <taxon>Actinomycetota</taxon>
        <taxon>Actinomycetes</taxon>
        <taxon>Mycobacteriales</taxon>
        <taxon>Nocardiaceae</taxon>
        <taxon>Nocardia</taxon>
    </lineage>
</organism>
<comment type="cofactor">
    <cofactor evidence="1">
        <name>[3Fe-4S] cluster</name>
        <dbReference type="ChEBI" id="CHEBI:21137"/>
    </cofactor>
</comment>
<dbReference type="EC" id="1.3.5.1" evidence="4"/>
<evidence type="ECO:0000313" key="16">
    <source>
        <dbReference type="EMBL" id="SUA41990.1"/>
    </source>
</evidence>
<name>A0A378WL17_9NOCA</name>
<keyword evidence="9" id="KW-0560">Oxidoreductase</keyword>
<gene>
    <name evidence="16" type="primary">sdhB</name>
    <name evidence="16" type="ORF">NCTC13184_01337</name>
</gene>
<dbReference type="Pfam" id="PF13085">
    <property type="entry name" value="Fer2_3"/>
    <property type="match status" value="1"/>
</dbReference>
<dbReference type="InterPro" id="IPR009051">
    <property type="entry name" value="Helical_ferredxn"/>
</dbReference>
<feature type="domain" description="4Fe-4S ferredoxin-type" evidence="15">
    <location>
        <begin position="160"/>
        <end position="182"/>
    </location>
</feature>
<dbReference type="GO" id="GO:0051537">
    <property type="term" value="F:2 iron, 2 sulfur cluster binding"/>
    <property type="evidence" value="ECO:0007669"/>
    <property type="project" value="UniProtKB-KW"/>
</dbReference>
<dbReference type="InterPro" id="IPR004489">
    <property type="entry name" value="Succ_DH/fum_Rdtase_Fe-S"/>
</dbReference>
<dbReference type="InterPro" id="IPR017896">
    <property type="entry name" value="4Fe4S_Fe-S-bd"/>
</dbReference>
<comment type="cofactor">
    <cofactor evidence="2">
        <name>[4Fe-4S] cluster</name>
        <dbReference type="ChEBI" id="CHEBI:49883"/>
    </cofactor>
</comment>
<dbReference type="InterPro" id="IPR017900">
    <property type="entry name" value="4Fe4S_Fe_S_CS"/>
</dbReference>
<dbReference type="Proteomes" id="UP000255082">
    <property type="component" value="Unassembled WGS sequence"/>
</dbReference>
<dbReference type="GO" id="GO:0046872">
    <property type="term" value="F:metal ion binding"/>
    <property type="evidence" value="ECO:0007669"/>
    <property type="project" value="UniProtKB-KW"/>
</dbReference>
<dbReference type="SUPFAM" id="SSF54292">
    <property type="entry name" value="2Fe-2S ferredoxin-like"/>
    <property type="match status" value="1"/>
</dbReference>
<dbReference type="InterPro" id="IPR025192">
    <property type="entry name" value="Succ_DH/fum_Rdtase_N"/>
</dbReference>
<evidence type="ECO:0000313" key="17">
    <source>
        <dbReference type="Proteomes" id="UP000255082"/>
    </source>
</evidence>
<dbReference type="GO" id="GO:0009055">
    <property type="term" value="F:electron transfer activity"/>
    <property type="evidence" value="ECO:0007669"/>
    <property type="project" value="InterPro"/>
</dbReference>
<feature type="region of interest" description="Disordered" evidence="14">
    <location>
        <begin position="236"/>
        <end position="292"/>
    </location>
</feature>
<dbReference type="GO" id="GO:0022904">
    <property type="term" value="P:respiratory electron transport chain"/>
    <property type="evidence" value="ECO:0007669"/>
    <property type="project" value="TreeGrafter"/>
</dbReference>
<evidence type="ECO:0000259" key="15">
    <source>
        <dbReference type="PROSITE" id="PS51379"/>
    </source>
</evidence>
<keyword evidence="7" id="KW-0001">2Fe-2S</keyword>